<keyword evidence="2" id="KW-0808">Transferase</keyword>
<dbReference type="InterPro" id="IPR011009">
    <property type="entry name" value="Kinase-like_dom_sf"/>
</dbReference>
<evidence type="ECO:0000256" key="4">
    <source>
        <dbReference type="SAM" id="MobiDB-lite"/>
    </source>
</evidence>
<protein>
    <recommendedName>
        <fullName evidence="5">Protein kinase domain-containing protein</fullName>
    </recommendedName>
</protein>
<dbReference type="GO" id="GO:0005524">
    <property type="term" value="F:ATP binding"/>
    <property type="evidence" value="ECO:0007669"/>
    <property type="project" value="UniProtKB-KW"/>
</dbReference>
<reference evidence="6" key="1">
    <citation type="journal article" date="2020" name="J. Eukaryot. Microbiol.">
        <title>De novo Sequencing, Assembly and Annotation of the Transcriptome for the Free-Living Testate Amoeba Arcella intermedia.</title>
        <authorList>
            <person name="Ribeiro G.M."/>
            <person name="Porfirio-Sousa A.L."/>
            <person name="Maurer-Alcala X.X."/>
            <person name="Katz L.A."/>
            <person name="Lahr D.J.G."/>
        </authorList>
    </citation>
    <scope>NUCLEOTIDE SEQUENCE</scope>
</reference>
<dbReference type="Pfam" id="PF07714">
    <property type="entry name" value="PK_Tyr_Ser-Thr"/>
    <property type="match status" value="1"/>
</dbReference>
<dbReference type="Gene3D" id="1.10.510.10">
    <property type="entry name" value="Transferase(Phosphotransferase) domain 1"/>
    <property type="match status" value="1"/>
</dbReference>
<feature type="compositionally biased region" description="Basic residues" evidence="4">
    <location>
        <begin position="361"/>
        <end position="370"/>
    </location>
</feature>
<evidence type="ECO:0000256" key="1">
    <source>
        <dbReference type="ARBA" id="ARBA00022741"/>
    </source>
</evidence>
<dbReference type="InterPro" id="IPR051681">
    <property type="entry name" value="Ser/Thr_Kinases-Pseudokinases"/>
</dbReference>
<proteinExistence type="predicted"/>
<dbReference type="Gene3D" id="3.30.200.20">
    <property type="entry name" value="Phosphorylase Kinase, domain 1"/>
    <property type="match status" value="1"/>
</dbReference>
<evidence type="ECO:0000313" key="6">
    <source>
        <dbReference type="EMBL" id="NDV32552.1"/>
    </source>
</evidence>
<dbReference type="GO" id="GO:0004674">
    <property type="term" value="F:protein serine/threonine kinase activity"/>
    <property type="evidence" value="ECO:0007669"/>
    <property type="project" value="TreeGrafter"/>
</dbReference>
<evidence type="ECO:0000256" key="3">
    <source>
        <dbReference type="ARBA" id="ARBA00022840"/>
    </source>
</evidence>
<feature type="compositionally biased region" description="Polar residues" evidence="4">
    <location>
        <begin position="349"/>
        <end position="360"/>
    </location>
</feature>
<sequence>MGFTWESYYQEITLLSLIVHPNVCPFYGASTEEESPFLIMPFFPLGSLKNIIETEDVEKIILQEQQQAAREGREWYDHRVPIDTSLMVNMCMNAANGIHYLHQKKIIHRDIKAANFLVDEHYNVYVIDFGVSRVSPDDPVEKQTIVGTPLWMAPEVLSKEPYNEKADSYSFALVLWGMITGKAPYSSLPPLSVPINVVQGYREEIPEYADPQLAKLIKQLWDSDQNSRMGMDQLLDILYYMQDPKTGRYYCRVYDALLDDQFGHIFGYLGTRSVLAFGCTSKRFAQLAHAYKAKHNELEWVPTKPHFQFSSTFPSAEQPLSERHRPLSNPSLSISSPLPAHPSLATLHVSPTNPKQPHNQTSKKKLKEKK</sequence>
<evidence type="ECO:0000259" key="5">
    <source>
        <dbReference type="PROSITE" id="PS50011"/>
    </source>
</evidence>
<dbReference type="EMBL" id="GIBP01003583">
    <property type="protein sequence ID" value="NDV32552.1"/>
    <property type="molecule type" value="Transcribed_RNA"/>
</dbReference>
<accession>A0A6B2L6B9</accession>
<dbReference type="PANTHER" id="PTHR44329">
    <property type="entry name" value="SERINE/THREONINE-PROTEIN KINASE TNNI3K-RELATED"/>
    <property type="match status" value="1"/>
</dbReference>
<dbReference type="InterPro" id="IPR008271">
    <property type="entry name" value="Ser/Thr_kinase_AS"/>
</dbReference>
<keyword evidence="2" id="KW-0418">Kinase</keyword>
<dbReference type="InterPro" id="IPR001245">
    <property type="entry name" value="Ser-Thr/Tyr_kinase_cat_dom"/>
</dbReference>
<evidence type="ECO:0000256" key="2">
    <source>
        <dbReference type="ARBA" id="ARBA00022777"/>
    </source>
</evidence>
<keyword evidence="3" id="KW-0067">ATP-binding</keyword>
<name>A0A6B2L6B9_9EUKA</name>
<dbReference type="PROSITE" id="PS00108">
    <property type="entry name" value="PROTEIN_KINASE_ST"/>
    <property type="match status" value="1"/>
</dbReference>
<feature type="region of interest" description="Disordered" evidence="4">
    <location>
        <begin position="312"/>
        <end position="370"/>
    </location>
</feature>
<dbReference type="SMART" id="SM00220">
    <property type="entry name" value="S_TKc"/>
    <property type="match status" value="1"/>
</dbReference>
<dbReference type="AlphaFoldDB" id="A0A6B2L6B9"/>
<feature type="domain" description="Protein kinase" evidence="5">
    <location>
        <begin position="1"/>
        <end position="241"/>
    </location>
</feature>
<feature type="compositionally biased region" description="Low complexity" evidence="4">
    <location>
        <begin position="327"/>
        <end position="347"/>
    </location>
</feature>
<dbReference type="PROSITE" id="PS50011">
    <property type="entry name" value="PROTEIN_KINASE_DOM"/>
    <property type="match status" value="1"/>
</dbReference>
<organism evidence="6">
    <name type="scientific">Arcella intermedia</name>
    <dbReference type="NCBI Taxonomy" id="1963864"/>
    <lineage>
        <taxon>Eukaryota</taxon>
        <taxon>Amoebozoa</taxon>
        <taxon>Tubulinea</taxon>
        <taxon>Elardia</taxon>
        <taxon>Arcellinida</taxon>
        <taxon>Sphaerothecina</taxon>
        <taxon>Arcellidae</taxon>
        <taxon>Arcella</taxon>
    </lineage>
</organism>
<dbReference type="SUPFAM" id="SSF56112">
    <property type="entry name" value="Protein kinase-like (PK-like)"/>
    <property type="match status" value="1"/>
</dbReference>
<dbReference type="CDD" id="cd09917">
    <property type="entry name" value="F-box_SF"/>
    <property type="match status" value="1"/>
</dbReference>
<keyword evidence="1" id="KW-0547">Nucleotide-binding</keyword>
<dbReference type="InterPro" id="IPR000719">
    <property type="entry name" value="Prot_kinase_dom"/>
</dbReference>
<dbReference type="PANTHER" id="PTHR44329:SF298">
    <property type="entry name" value="MIXED LINEAGE KINASE DOMAIN-LIKE PROTEIN"/>
    <property type="match status" value="1"/>
</dbReference>